<feature type="transmembrane region" description="Helical" evidence="9">
    <location>
        <begin position="24"/>
        <end position="47"/>
    </location>
</feature>
<accession>A0A2Z4PUG6</accession>
<dbReference type="RefSeq" id="WP_112139493.1">
    <property type="nucleotide sequence ID" value="NZ_CP016181.1"/>
</dbReference>
<dbReference type="InterPro" id="IPR025713">
    <property type="entry name" value="MotB-like_N_dom"/>
</dbReference>
<keyword evidence="11" id="KW-0969">Cilium</keyword>
<evidence type="ECO:0000256" key="8">
    <source>
        <dbReference type="SAM" id="MobiDB-lite"/>
    </source>
</evidence>
<sequence length="302" mass="33022">MALGSNGLVIRRVKKIKKIAHHGGAWKIALADFALAMMALFLVLWILSVATPEELASIEGYFQDPMGTSVAGYSANPIDLGGSPAKSTEKKLDLQLPESGSTDVESREMRAGNGPDSADAKSINDMVQKEMGRMNILLSEQQNLRIEVTPIGVRITLLDDPDEPMFERGSARMMPDIENTLLSMSSIFNKVANPIVITGHTDSSRFSGSGRLDNWDLSALRANAARRILEEGGVENGRIAQVIGLSDTIPYNRFDTGSAENRRISITLLTDEAYKKMLDQNLRNFGNPVQQSDLQLSPEAIF</sequence>
<dbReference type="InterPro" id="IPR050330">
    <property type="entry name" value="Bact_OuterMem_StrucFunc"/>
</dbReference>
<dbReference type="CDD" id="cd07185">
    <property type="entry name" value="OmpA_C-like"/>
    <property type="match status" value="1"/>
</dbReference>
<dbReference type="GO" id="GO:0005886">
    <property type="term" value="C:plasma membrane"/>
    <property type="evidence" value="ECO:0007669"/>
    <property type="project" value="UniProtKB-SubCell"/>
</dbReference>
<feature type="region of interest" description="Disordered" evidence="8">
    <location>
        <begin position="82"/>
        <end position="121"/>
    </location>
</feature>
<dbReference type="InterPro" id="IPR006665">
    <property type="entry name" value="OmpA-like"/>
</dbReference>
<dbReference type="InterPro" id="IPR036737">
    <property type="entry name" value="OmpA-like_sf"/>
</dbReference>
<evidence type="ECO:0000256" key="6">
    <source>
        <dbReference type="ARBA" id="ARBA00023136"/>
    </source>
</evidence>
<organism evidence="11 12">
    <name type="scientific">Marinomonas primoryensis</name>
    <dbReference type="NCBI Taxonomy" id="178399"/>
    <lineage>
        <taxon>Bacteria</taxon>
        <taxon>Pseudomonadati</taxon>
        <taxon>Pseudomonadota</taxon>
        <taxon>Gammaproteobacteria</taxon>
        <taxon>Oceanospirillales</taxon>
        <taxon>Oceanospirillaceae</taxon>
        <taxon>Marinomonas</taxon>
    </lineage>
</organism>
<keyword evidence="11" id="KW-0282">Flagellum</keyword>
<gene>
    <name evidence="11" type="ORF">A8139_15315</name>
</gene>
<dbReference type="SUPFAM" id="SSF103088">
    <property type="entry name" value="OmpA-like"/>
    <property type="match status" value="1"/>
</dbReference>
<keyword evidence="5 9" id="KW-1133">Transmembrane helix</keyword>
<dbReference type="Gene3D" id="3.30.1330.60">
    <property type="entry name" value="OmpA-like domain"/>
    <property type="match status" value="1"/>
</dbReference>
<keyword evidence="11" id="KW-0966">Cell projection</keyword>
<dbReference type="AlphaFoldDB" id="A0A2Z4PUG6"/>
<dbReference type="Pfam" id="PF00691">
    <property type="entry name" value="OmpA"/>
    <property type="match status" value="1"/>
</dbReference>
<evidence type="ECO:0000313" key="11">
    <source>
        <dbReference type="EMBL" id="AWY01181.1"/>
    </source>
</evidence>
<dbReference type="Pfam" id="PF13677">
    <property type="entry name" value="MotB_plug"/>
    <property type="match status" value="1"/>
</dbReference>
<evidence type="ECO:0000256" key="2">
    <source>
        <dbReference type="ARBA" id="ARBA00008914"/>
    </source>
</evidence>
<dbReference type="PANTHER" id="PTHR30329:SF21">
    <property type="entry name" value="LIPOPROTEIN YIAD-RELATED"/>
    <property type="match status" value="1"/>
</dbReference>
<comment type="subcellular location">
    <subcellularLocation>
        <location evidence="1">Cell membrane</location>
        <topology evidence="1">Single-pass membrane protein</topology>
    </subcellularLocation>
</comment>
<evidence type="ECO:0000256" key="3">
    <source>
        <dbReference type="ARBA" id="ARBA00022475"/>
    </source>
</evidence>
<evidence type="ECO:0000313" key="12">
    <source>
        <dbReference type="Proteomes" id="UP000249898"/>
    </source>
</evidence>
<protein>
    <submittedName>
        <fullName evidence="11">Flagellar motor protein</fullName>
    </submittedName>
</protein>
<keyword evidence="4 9" id="KW-0812">Transmembrane</keyword>
<keyword evidence="6 7" id="KW-0472">Membrane</keyword>
<dbReference type="PROSITE" id="PS51123">
    <property type="entry name" value="OMPA_2"/>
    <property type="match status" value="1"/>
</dbReference>
<name>A0A2Z4PUG6_9GAMM</name>
<feature type="domain" description="OmpA-like" evidence="10">
    <location>
        <begin position="153"/>
        <end position="272"/>
    </location>
</feature>
<evidence type="ECO:0000256" key="7">
    <source>
        <dbReference type="PROSITE-ProRule" id="PRU00473"/>
    </source>
</evidence>
<proteinExistence type="inferred from homology"/>
<evidence type="ECO:0000256" key="1">
    <source>
        <dbReference type="ARBA" id="ARBA00004162"/>
    </source>
</evidence>
<evidence type="ECO:0000256" key="5">
    <source>
        <dbReference type="ARBA" id="ARBA00022989"/>
    </source>
</evidence>
<keyword evidence="3" id="KW-1003">Cell membrane</keyword>
<dbReference type="EMBL" id="CP016181">
    <property type="protein sequence ID" value="AWY01181.1"/>
    <property type="molecule type" value="Genomic_DNA"/>
</dbReference>
<evidence type="ECO:0000256" key="9">
    <source>
        <dbReference type="SAM" id="Phobius"/>
    </source>
</evidence>
<comment type="similarity">
    <text evidence="2">Belongs to the MotB family.</text>
</comment>
<dbReference type="Proteomes" id="UP000249898">
    <property type="component" value="Chromosome"/>
</dbReference>
<evidence type="ECO:0000259" key="10">
    <source>
        <dbReference type="PROSITE" id="PS51123"/>
    </source>
</evidence>
<dbReference type="OrthoDB" id="9809186at2"/>
<dbReference type="PANTHER" id="PTHR30329">
    <property type="entry name" value="STATOR ELEMENT OF FLAGELLAR MOTOR COMPLEX"/>
    <property type="match status" value="1"/>
</dbReference>
<reference evidence="11 12" key="1">
    <citation type="submission" date="2016-06" db="EMBL/GenBank/DDBJ databases">
        <title>The sequenced genome of the ice-adhering bacterium Marinomonas primoryensis, from Antarctica.</title>
        <authorList>
            <person name="Graham L."/>
            <person name="Vance T.D.R."/>
            <person name="Davies P.L."/>
        </authorList>
    </citation>
    <scope>NUCLEOTIDE SEQUENCE [LARGE SCALE GENOMIC DNA]</scope>
    <source>
        <strain evidence="11 12">AceL</strain>
    </source>
</reference>
<evidence type="ECO:0000256" key="4">
    <source>
        <dbReference type="ARBA" id="ARBA00022692"/>
    </source>
</evidence>